<proteinExistence type="predicted"/>
<sequence length="93" mass="10168">MTYENISFVGFCSQAITKQLVLGSIVAGITLFAAIDRIDTIWSISYVIVPHKANNNSCRHSIFPTTSTSTSPAFPLHSSFLLFSRTQTCPIPS</sequence>
<accession>G2YWZ6</accession>
<evidence type="ECO:0000313" key="2">
    <source>
        <dbReference type="Proteomes" id="UP000008177"/>
    </source>
</evidence>
<dbReference type="EMBL" id="FQ790359">
    <property type="protein sequence ID" value="CCD56234.1"/>
    <property type="molecule type" value="Genomic_DNA"/>
</dbReference>
<reference evidence="2" key="1">
    <citation type="journal article" date="2011" name="PLoS Genet.">
        <title>Genomic analysis of the necrotrophic fungal pathogens Sclerotinia sclerotiorum and Botrytis cinerea.</title>
        <authorList>
            <person name="Amselem J."/>
            <person name="Cuomo C.A."/>
            <person name="van Kan J.A."/>
            <person name="Viaud M."/>
            <person name="Benito E.P."/>
            <person name="Couloux A."/>
            <person name="Coutinho P.M."/>
            <person name="de Vries R.P."/>
            <person name="Dyer P.S."/>
            <person name="Fillinger S."/>
            <person name="Fournier E."/>
            <person name="Gout L."/>
            <person name="Hahn M."/>
            <person name="Kohn L."/>
            <person name="Lapalu N."/>
            <person name="Plummer K.M."/>
            <person name="Pradier J.M."/>
            <person name="Quevillon E."/>
            <person name="Sharon A."/>
            <person name="Simon A."/>
            <person name="ten Have A."/>
            <person name="Tudzynski B."/>
            <person name="Tudzynski P."/>
            <person name="Wincker P."/>
            <person name="Andrew M."/>
            <person name="Anthouard V."/>
            <person name="Beever R.E."/>
            <person name="Beffa R."/>
            <person name="Benoit I."/>
            <person name="Bouzid O."/>
            <person name="Brault B."/>
            <person name="Chen Z."/>
            <person name="Choquer M."/>
            <person name="Collemare J."/>
            <person name="Cotton P."/>
            <person name="Danchin E.G."/>
            <person name="Da Silva C."/>
            <person name="Gautier A."/>
            <person name="Giraud C."/>
            <person name="Giraud T."/>
            <person name="Gonzalez C."/>
            <person name="Grossetete S."/>
            <person name="Guldener U."/>
            <person name="Henrissat B."/>
            <person name="Howlett B.J."/>
            <person name="Kodira C."/>
            <person name="Kretschmer M."/>
            <person name="Lappartient A."/>
            <person name="Leroch M."/>
            <person name="Levis C."/>
            <person name="Mauceli E."/>
            <person name="Neuveglise C."/>
            <person name="Oeser B."/>
            <person name="Pearson M."/>
            <person name="Poulain J."/>
            <person name="Poussereau N."/>
            <person name="Quesneville H."/>
            <person name="Rascle C."/>
            <person name="Schumacher J."/>
            <person name="Segurens B."/>
            <person name="Sexton A."/>
            <person name="Silva E."/>
            <person name="Sirven C."/>
            <person name="Soanes D.M."/>
            <person name="Talbot N.J."/>
            <person name="Templeton M."/>
            <person name="Yandava C."/>
            <person name="Yarden O."/>
            <person name="Zeng Q."/>
            <person name="Rollins J.A."/>
            <person name="Lebrun M.H."/>
            <person name="Dickman M."/>
        </authorList>
    </citation>
    <scope>NUCLEOTIDE SEQUENCE [LARGE SCALE GENOMIC DNA]</scope>
    <source>
        <strain evidence="2">T4</strain>
    </source>
</reference>
<dbReference type="HOGENOM" id="CLU_2399436_0_0_1"/>
<organism evidence="1 2">
    <name type="scientific">Botryotinia fuckeliana (strain T4)</name>
    <name type="common">Noble rot fungus</name>
    <name type="synonym">Botrytis cinerea</name>
    <dbReference type="NCBI Taxonomy" id="999810"/>
    <lineage>
        <taxon>Eukaryota</taxon>
        <taxon>Fungi</taxon>
        <taxon>Dikarya</taxon>
        <taxon>Ascomycota</taxon>
        <taxon>Pezizomycotina</taxon>
        <taxon>Leotiomycetes</taxon>
        <taxon>Helotiales</taxon>
        <taxon>Sclerotiniaceae</taxon>
        <taxon>Botrytis</taxon>
    </lineage>
</organism>
<dbReference type="InParanoid" id="G2YWZ6"/>
<evidence type="ECO:0000313" key="1">
    <source>
        <dbReference type="EMBL" id="CCD56234.1"/>
    </source>
</evidence>
<dbReference type="AlphaFoldDB" id="G2YWZ6"/>
<dbReference type="Proteomes" id="UP000008177">
    <property type="component" value="Unplaced contigs"/>
</dbReference>
<gene>
    <name evidence="1" type="ORF">BofuT4_uP148440.1</name>
</gene>
<protein>
    <submittedName>
        <fullName evidence="1">Uncharacterized protein</fullName>
    </submittedName>
</protein>
<name>G2YWZ6_BOTF4</name>